<dbReference type="EMBL" id="LQPG01000035">
    <property type="protein sequence ID" value="ORW08458.1"/>
    <property type="molecule type" value="Genomic_DNA"/>
</dbReference>
<evidence type="ECO:0000256" key="1">
    <source>
        <dbReference type="SAM" id="MobiDB-lite"/>
    </source>
</evidence>
<proteinExistence type="predicted"/>
<feature type="region of interest" description="Disordered" evidence="1">
    <location>
        <begin position="1"/>
        <end position="25"/>
    </location>
</feature>
<dbReference type="OrthoDB" id="4762172at2"/>
<evidence type="ECO:0000313" key="2">
    <source>
        <dbReference type="EMBL" id="ORW08458.1"/>
    </source>
</evidence>
<reference evidence="2 3" key="1">
    <citation type="submission" date="2016-01" db="EMBL/GenBank/DDBJ databases">
        <title>The new phylogeny of the genus Mycobacterium.</title>
        <authorList>
            <person name="Tarcisio F."/>
            <person name="Conor M."/>
            <person name="Antonella G."/>
            <person name="Elisabetta G."/>
            <person name="Giulia F.S."/>
            <person name="Sara T."/>
            <person name="Anna F."/>
            <person name="Clotilde B."/>
            <person name="Roberto B."/>
            <person name="Veronica D.S."/>
            <person name="Fabio R."/>
            <person name="Monica P."/>
            <person name="Olivier J."/>
            <person name="Enrico T."/>
            <person name="Nicola S."/>
        </authorList>
    </citation>
    <scope>NUCLEOTIDE SEQUENCE [LARGE SCALE GENOMIC DNA]</scope>
    <source>
        <strain evidence="2 3">DSM 45394</strain>
    </source>
</reference>
<gene>
    <name evidence="2" type="ORF">AWC16_18835</name>
</gene>
<name>A0A1X1YBH3_9MYCO</name>
<organism evidence="2 3">
    <name type="scientific">Mycolicibacter longobardus</name>
    <dbReference type="NCBI Taxonomy" id="1108812"/>
    <lineage>
        <taxon>Bacteria</taxon>
        <taxon>Bacillati</taxon>
        <taxon>Actinomycetota</taxon>
        <taxon>Actinomycetes</taxon>
        <taxon>Mycobacteriales</taxon>
        <taxon>Mycobacteriaceae</taxon>
        <taxon>Mycolicibacter</taxon>
    </lineage>
</organism>
<dbReference type="Proteomes" id="UP000193866">
    <property type="component" value="Unassembled WGS sequence"/>
</dbReference>
<protein>
    <submittedName>
        <fullName evidence="2">Uncharacterized protein</fullName>
    </submittedName>
</protein>
<evidence type="ECO:0000313" key="3">
    <source>
        <dbReference type="Proteomes" id="UP000193866"/>
    </source>
</evidence>
<dbReference type="AlphaFoldDB" id="A0A1X1YBH3"/>
<dbReference type="RefSeq" id="WP_085266095.1">
    <property type="nucleotide sequence ID" value="NZ_LQPG01000035.1"/>
</dbReference>
<sequence>MIAHYTDGSAVQRGDRVRYHQTPGGILSPATNLDGTIRWHYGTAEPYPPYQERREELLTAYEQESWRIDPDELYCRGDDGHWYHMAPHIIEPVKQ</sequence>
<keyword evidence="3" id="KW-1185">Reference proteome</keyword>
<accession>A0A1X1YBH3</accession>
<comment type="caution">
    <text evidence="2">The sequence shown here is derived from an EMBL/GenBank/DDBJ whole genome shotgun (WGS) entry which is preliminary data.</text>
</comment>
<dbReference type="STRING" id="1108812.AWC16_18835"/>